<evidence type="ECO:0000256" key="6">
    <source>
        <dbReference type="ARBA" id="ARBA00009320"/>
    </source>
</evidence>
<dbReference type="PANTHER" id="PTHR11825">
    <property type="entry name" value="SUBGROUP IIII AMINOTRANSFERASE"/>
    <property type="match status" value="1"/>
</dbReference>
<dbReference type="NCBIfam" id="NF009897">
    <property type="entry name" value="PRK13357.1"/>
    <property type="match status" value="1"/>
</dbReference>
<comment type="cofactor">
    <cofactor evidence="1 17">
        <name>pyridoxal 5'-phosphate</name>
        <dbReference type="ChEBI" id="CHEBI:597326"/>
    </cofactor>
</comment>
<evidence type="ECO:0000313" key="21">
    <source>
        <dbReference type="Proteomes" id="UP000436801"/>
    </source>
</evidence>
<evidence type="ECO:0000256" key="5">
    <source>
        <dbReference type="ARBA" id="ARBA00005072"/>
    </source>
</evidence>
<comment type="function">
    <text evidence="2">Acts on leucine, isoleucine and valine.</text>
</comment>
<keyword evidence="8 18" id="KW-0028">Amino-acid biosynthesis</keyword>
<evidence type="ECO:0000256" key="15">
    <source>
        <dbReference type="PIRSR" id="PIRSR006468-1"/>
    </source>
</evidence>
<reference evidence="20 21" key="1">
    <citation type="submission" date="2019-12" db="EMBL/GenBank/DDBJ databases">
        <authorList>
            <person name="Zheng J."/>
        </authorList>
    </citation>
    <scope>NUCLEOTIDE SEQUENCE [LARGE SCALE GENOMIC DNA]</scope>
    <source>
        <strain evidence="20 21">DSM 27347</strain>
    </source>
</reference>
<evidence type="ECO:0000256" key="18">
    <source>
        <dbReference type="RuleBase" id="RU004517"/>
    </source>
</evidence>
<dbReference type="UniPathway" id="UPA00048">
    <property type="reaction ID" value="UER00073"/>
</dbReference>
<evidence type="ECO:0000256" key="12">
    <source>
        <dbReference type="ARBA" id="ARBA00048212"/>
    </source>
</evidence>
<dbReference type="InterPro" id="IPR043131">
    <property type="entry name" value="BCAT-like_N"/>
</dbReference>
<dbReference type="GO" id="GO:0004084">
    <property type="term" value="F:branched-chain-amino-acid transaminase activity"/>
    <property type="evidence" value="ECO:0007669"/>
    <property type="project" value="UniProtKB-EC"/>
</dbReference>
<dbReference type="OrthoDB" id="9804984at2"/>
<evidence type="ECO:0000256" key="16">
    <source>
        <dbReference type="RuleBase" id="RU004106"/>
    </source>
</evidence>
<comment type="pathway">
    <text evidence="4 19">Amino-acid biosynthesis; L-valine biosynthesis; L-valine from pyruvate: step 4/4.</text>
</comment>
<dbReference type="Pfam" id="PF01063">
    <property type="entry name" value="Aminotran_4"/>
    <property type="match status" value="1"/>
</dbReference>
<dbReference type="EMBL" id="WSUT01000007">
    <property type="protein sequence ID" value="MWC45696.1"/>
    <property type="molecule type" value="Genomic_DNA"/>
</dbReference>
<dbReference type="Gene3D" id="3.30.470.10">
    <property type="match status" value="1"/>
</dbReference>
<keyword evidence="9 18" id="KW-0808">Transferase</keyword>
<comment type="catalytic activity">
    <reaction evidence="14 18">
        <text>L-leucine + 2-oxoglutarate = 4-methyl-2-oxopentanoate + L-glutamate</text>
        <dbReference type="Rhea" id="RHEA:18321"/>
        <dbReference type="ChEBI" id="CHEBI:16810"/>
        <dbReference type="ChEBI" id="CHEBI:17865"/>
        <dbReference type="ChEBI" id="CHEBI:29985"/>
        <dbReference type="ChEBI" id="CHEBI:57427"/>
        <dbReference type="EC" id="2.6.1.42"/>
    </reaction>
</comment>
<comment type="similarity">
    <text evidence="6 16">Belongs to the class-IV pyridoxal-phosphate-dependent aminotransferase family.</text>
</comment>
<proteinExistence type="inferred from homology"/>
<comment type="pathway">
    <text evidence="3 19">Amino-acid biosynthesis; L-isoleucine biosynthesis; L-isoleucine from 2-oxobutanoate: step 4/4.</text>
</comment>
<dbReference type="EC" id="2.6.1.42" evidence="18"/>
<dbReference type="UniPathway" id="UPA00047">
    <property type="reaction ID" value="UER00058"/>
</dbReference>
<dbReference type="InterPro" id="IPR001544">
    <property type="entry name" value="Aminotrans_IV"/>
</dbReference>
<evidence type="ECO:0000256" key="3">
    <source>
        <dbReference type="ARBA" id="ARBA00004824"/>
    </source>
</evidence>
<protein>
    <recommendedName>
        <fullName evidence="18">Branched-chain-amino-acid aminotransferase</fullName>
        <ecNumber evidence="18">2.6.1.42</ecNumber>
    </recommendedName>
</protein>
<evidence type="ECO:0000256" key="2">
    <source>
        <dbReference type="ARBA" id="ARBA00003109"/>
    </source>
</evidence>
<dbReference type="GO" id="GO:0009097">
    <property type="term" value="P:isoleucine biosynthetic process"/>
    <property type="evidence" value="ECO:0007669"/>
    <property type="project" value="UniProtKB-UniPathway"/>
</dbReference>
<evidence type="ECO:0000256" key="19">
    <source>
        <dbReference type="RuleBase" id="RU004519"/>
    </source>
</evidence>
<organism evidence="20 21">
    <name type="scientific">Sphingomonas carotinifaciens</name>
    <dbReference type="NCBI Taxonomy" id="1166323"/>
    <lineage>
        <taxon>Bacteria</taxon>
        <taxon>Pseudomonadati</taxon>
        <taxon>Pseudomonadota</taxon>
        <taxon>Alphaproteobacteria</taxon>
        <taxon>Sphingomonadales</taxon>
        <taxon>Sphingomonadaceae</taxon>
        <taxon>Sphingomonas</taxon>
    </lineage>
</organism>
<dbReference type="AlphaFoldDB" id="A0A6N8LZR9"/>
<evidence type="ECO:0000256" key="13">
    <source>
        <dbReference type="ARBA" id="ARBA00048798"/>
    </source>
</evidence>
<gene>
    <name evidence="20" type="ORF">GQR91_18940</name>
</gene>
<dbReference type="PANTHER" id="PTHR11825:SF44">
    <property type="entry name" value="BRANCHED-CHAIN-AMINO-ACID AMINOTRANSFERASE"/>
    <property type="match status" value="1"/>
</dbReference>
<dbReference type="CDD" id="cd01557">
    <property type="entry name" value="BCAT_beta_family"/>
    <property type="match status" value="1"/>
</dbReference>
<sequence>MLSTFQFLQNSTPVGDAERAALLREPQFGSVFTDHMATLRWSVERGWHDGRIEAVAPLSYHPANAAFHYGQQIFEGMKAYRCDGNALLFRPVENARRLARSAERMAMVCPPEDLFLEAIESLVNVDARWIPDGDGSLYLRPFVIADDVFLGVRPASRYLFCVIASPVGSYFKGGAQPITVWVSETYSRAARGGTGAAKCGGNYAGSLIAQSEAIEQGCDQVVFLDAAEGRWIEELGGMNIFFVLDDGELVTPPLGTILPGVTRDAVITLARQAGRRVTERPYSFDQWRSDAASGRLVETFVCGTAATIVPVGQVRFASGDFIVADGSCGSLTAELRDLLQDIQRGRADDPHGWRYSIKLGSGWKARNVAYV</sequence>
<keyword evidence="11 18" id="KW-0100">Branched-chain amino acid biosynthesis</keyword>
<evidence type="ECO:0000256" key="14">
    <source>
        <dbReference type="ARBA" id="ARBA00049229"/>
    </source>
</evidence>
<dbReference type="GO" id="GO:0009098">
    <property type="term" value="P:L-leucine biosynthetic process"/>
    <property type="evidence" value="ECO:0007669"/>
    <property type="project" value="UniProtKB-UniPathway"/>
</dbReference>
<evidence type="ECO:0000256" key="7">
    <source>
        <dbReference type="ARBA" id="ARBA00022576"/>
    </source>
</evidence>
<comment type="catalytic activity">
    <reaction evidence="12 18">
        <text>L-valine + 2-oxoglutarate = 3-methyl-2-oxobutanoate + L-glutamate</text>
        <dbReference type="Rhea" id="RHEA:24813"/>
        <dbReference type="ChEBI" id="CHEBI:11851"/>
        <dbReference type="ChEBI" id="CHEBI:16810"/>
        <dbReference type="ChEBI" id="CHEBI:29985"/>
        <dbReference type="ChEBI" id="CHEBI:57762"/>
        <dbReference type="EC" id="2.6.1.42"/>
    </reaction>
</comment>
<evidence type="ECO:0000256" key="1">
    <source>
        <dbReference type="ARBA" id="ARBA00001933"/>
    </source>
</evidence>
<keyword evidence="10 17" id="KW-0663">Pyridoxal phosphate</keyword>
<comment type="caution">
    <text evidence="20">The sequence shown here is derived from an EMBL/GenBank/DDBJ whole genome shotgun (WGS) entry which is preliminary data.</text>
</comment>
<dbReference type="InterPro" id="IPR036038">
    <property type="entry name" value="Aminotransferase-like"/>
</dbReference>
<dbReference type="NCBIfam" id="TIGR01123">
    <property type="entry name" value="ilvE_II"/>
    <property type="match status" value="1"/>
</dbReference>
<evidence type="ECO:0000256" key="8">
    <source>
        <dbReference type="ARBA" id="ARBA00022605"/>
    </source>
</evidence>
<dbReference type="InterPro" id="IPR005786">
    <property type="entry name" value="B_amino_transII"/>
</dbReference>
<dbReference type="PROSITE" id="PS00770">
    <property type="entry name" value="AA_TRANSFER_CLASS_4"/>
    <property type="match status" value="1"/>
</dbReference>
<dbReference type="UniPathway" id="UPA00049">
    <property type="reaction ID" value="UER00062"/>
</dbReference>
<evidence type="ECO:0000256" key="17">
    <source>
        <dbReference type="RuleBase" id="RU004516"/>
    </source>
</evidence>
<dbReference type="Gene3D" id="3.20.10.10">
    <property type="entry name" value="D-amino Acid Aminotransferase, subunit A, domain 2"/>
    <property type="match status" value="1"/>
</dbReference>
<dbReference type="PIRSF" id="PIRSF006468">
    <property type="entry name" value="BCAT1"/>
    <property type="match status" value="1"/>
</dbReference>
<accession>A0A6N8LZR9</accession>
<keyword evidence="7 18" id="KW-0032">Aminotransferase</keyword>
<evidence type="ECO:0000256" key="10">
    <source>
        <dbReference type="ARBA" id="ARBA00022898"/>
    </source>
</evidence>
<evidence type="ECO:0000256" key="9">
    <source>
        <dbReference type="ARBA" id="ARBA00022679"/>
    </source>
</evidence>
<feature type="modified residue" description="N6-(pyridoxal phosphate)lysine" evidence="15">
    <location>
        <position position="198"/>
    </location>
</feature>
<dbReference type="InterPro" id="IPR043132">
    <property type="entry name" value="BCAT-like_C"/>
</dbReference>
<name>A0A6N8LZR9_9SPHN</name>
<comment type="pathway">
    <text evidence="5 19">Amino-acid biosynthesis; L-leucine biosynthesis; L-leucine from 3-methyl-2-oxobutanoate: step 4/4.</text>
</comment>
<dbReference type="InterPro" id="IPR018300">
    <property type="entry name" value="Aminotrans_IV_CS"/>
</dbReference>
<evidence type="ECO:0000256" key="4">
    <source>
        <dbReference type="ARBA" id="ARBA00004931"/>
    </source>
</evidence>
<comment type="catalytic activity">
    <reaction evidence="13 18">
        <text>L-isoleucine + 2-oxoglutarate = (S)-3-methyl-2-oxopentanoate + L-glutamate</text>
        <dbReference type="Rhea" id="RHEA:24801"/>
        <dbReference type="ChEBI" id="CHEBI:16810"/>
        <dbReference type="ChEBI" id="CHEBI:29985"/>
        <dbReference type="ChEBI" id="CHEBI:35146"/>
        <dbReference type="ChEBI" id="CHEBI:58045"/>
        <dbReference type="EC" id="2.6.1.42"/>
    </reaction>
</comment>
<dbReference type="GO" id="GO:0009099">
    <property type="term" value="P:L-valine biosynthetic process"/>
    <property type="evidence" value="ECO:0007669"/>
    <property type="project" value="UniProtKB-UniPathway"/>
</dbReference>
<dbReference type="Proteomes" id="UP000436801">
    <property type="component" value="Unassembled WGS sequence"/>
</dbReference>
<evidence type="ECO:0000256" key="11">
    <source>
        <dbReference type="ARBA" id="ARBA00023304"/>
    </source>
</evidence>
<evidence type="ECO:0000313" key="20">
    <source>
        <dbReference type="EMBL" id="MWC45696.1"/>
    </source>
</evidence>
<dbReference type="RefSeq" id="WP_149683168.1">
    <property type="nucleotide sequence ID" value="NZ_FNBI01000007.1"/>
</dbReference>
<dbReference type="InterPro" id="IPR033939">
    <property type="entry name" value="BCAT_family"/>
</dbReference>
<dbReference type="SUPFAM" id="SSF56752">
    <property type="entry name" value="D-aminoacid aminotransferase-like PLP-dependent enzymes"/>
    <property type="match status" value="1"/>
</dbReference>